<dbReference type="GO" id="GO:0006368">
    <property type="term" value="P:transcription elongation by RNA polymerase II"/>
    <property type="evidence" value="ECO:0007669"/>
    <property type="project" value="InterPro"/>
</dbReference>
<comment type="similarity">
    <text evidence="2">Belongs to the PAF1 family.</text>
</comment>
<sequence length="444" mass="50479">MSFKKSKLDLLVRVRYSNPLPAPPCPPKLLEIPTNPMRYARPEFLNAIANNAPLPMIVDADCGMPLDLGKWESLWEENADGLALNPDIDNLPKLDPKDELLAFEPATAGIGPTSGIFTNGHQSGTSTPTSLPVNVPWLRKTEYTSSRESQRLAAIESKPMPLAHIDVSRPAQIRDIETSFTANNDDFDLSALRHPNKPNVTAVESYEILPDDNIWANQYDLFRFSERPGERNVDVEDLRLDCAILRPMKSDHDSFLAYYLTKEDEDALKLKEVRSSLAAYEIPEDEEPITFNFIRDYETVKVEQEVPNEFLLVLDDGPSQSKDFDEVFADDEDENKNQRSDRPKGAYYKNIERKMTLKKKRVNQYEEYEDKWEIIRLTHTTMSKEEEDEREEALAEVLDPMYMTRMMMRADGEGEADADGEVDTVEVDADGVNPTALEVFGDGF</sequence>
<evidence type="ECO:0000256" key="4">
    <source>
        <dbReference type="SAM" id="MobiDB-lite"/>
    </source>
</evidence>
<dbReference type="EMBL" id="ML179269">
    <property type="protein sequence ID" value="THU92733.1"/>
    <property type="molecule type" value="Genomic_DNA"/>
</dbReference>
<protein>
    <submittedName>
        <fullName evidence="5">RNA polymerase II-associated protein</fullName>
    </submittedName>
</protein>
<comment type="subcellular location">
    <subcellularLocation>
        <location evidence="1">Nucleus</location>
    </subcellularLocation>
</comment>
<proteinExistence type="inferred from homology"/>
<accession>A0A4S8LUF8</accession>
<feature type="compositionally biased region" description="Basic and acidic residues" evidence="4">
    <location>
        <begin position="335"/>
        <end position="345"/>
    </location>
</feature>
<dbReference type="OrthoDB" id="10260285at2759"/>
<name>A0A4S8LUF8_DENBC</name>
<dbReference type="GO" id="GO:0000993">
    <property type="term" value="F:RNA polymerase II complex binding"/>
    <property type="evidence" value="ECO:0007669"/>
    <property type="project" value="TreeGrafter"/>
</dbReference>
<dbReference type="GO" id="GO:0003682">
    <property type="term" value="F:chromatin binding"/>
    <property type="evidence" value="ECO:0007669"/>
    <property type="project" value="TreeGrafter"/>
</dbReference>
<evidence type="ECO:0000256" key="3">
    <source>
        <dbReference type="ARBA" id="ARBA00023242"/>
    </source>
</evidence>
<dbReference type="AlphaFoldDB" id="A0A4S8LUF8"/>
<evidence type="ECO:0000256" key="1">
    <source>
        <dbReference type="ARBA" id="ARBA00004123"/>
    </source>
</evidence>
<feature type="region of interest" description="Disordered" evidence="4">
    <location>
        <begin position="322"/>
        <end position="345"/>
    </location>
</feature>
<evidence type="ECO:0000313" key="5">
    <source>
        <dbReference type="EMBL" id="THU92733.1"/>
    </source>
</evidence>
<gene>
    <name evidence="5" type="ORF">K435DRAFT_757992</name>
</gene>
<dbReference type="PANTHER" id="PTHR23188">
    <property type="entry name" value="RNA POLYMERASE II-ASSOCIATED FACTOR 1 HOMOLOG"/>
    <property type="match status" value="1"/>
</dbReference>
<dbReference type="GO" id="GO:0016593">
    <property type="term" value="C:Cdc73/Paf1 complex"/>
    <property type="evidence" value="ECO:0007669"/>
    <property type="project" value="InterPro"/>
</dbReference>
<reference evidence="5 6" key="1">
    <citation type="journal article" date="2019" name="Nat. Ecol. Evol.">
        <title>Megaphylogeny resolves global patterns of mushroom evolution.</title>
        <authorList>
            <person name="Varga T."/>
            <person name="Krizsan K."/>
            <person name="Foldi C."/>
            <person name="Dima B."/>
            <person name="Sanchez-Garcia M."/>
            <person name="Sanchez-Ramirez S."/>
            <person name="Szollosi G.J."/>
            <person name="Szarkandi J.G."/>
            <person name="Papp V."/>
            <person name="Albert L."/>
            <person name="Andreopoulos W."/>
            <person name="Angelini C."/>
            <person name="Antonin V."/>
            <person name="Barry K.W."/>
            <person name="Bougher N.L."/>
            <person name="Buchanan P."/>
            <person name="Buyck B."/>
            <person name="Bense V."/>
            <person name="Catcheside P."/>
            <person name="Chovatia M."/>
            <person name="Cooper J."/>
            <person name="Damon W."/>
            <person name="Desjardin D."/>
            <person name="Finy P."/>
            <person name="Geml J."/>
            <person name="Haridas S."/>
            <person name="Hughes K."/>
            <person name="Justo A."/>
            <person name="Karasinski D."/>
            <person name="Kautmanova I."/>
            <person name="Kiss B."/>
            <person name="Kocsube S."/>
            <person name="Kotiranta H."/>
            <person name="LaButti K.M."/>
            <person name="Lechner B.E."/>
            <person name="Liimatainen K."/>
            <person name="Lipzen A."/>
            <person name="Lukacs Z."/>
            <person name="Mihaltcheva S."/>
            <person name="Morgado L.N."/>
            <person name="Niskanen T."/>
            <person name="Noordeloos M.E."/>
            <person name="Ohm R.A."/>
            <person name="Ortiz-Santana B."/>
            <person name="Ovrebo C."/>
            <person name="Racz N."/>
            <person name="Riley R."/>
            <person name="Savchenko A."/>
            <person name="Shiryaev A."/>
            <person name="Soop K."/>
            <person name="Spirin V."/>
            <person name="Szebenyi C."/>
            <person name="Tomsovsky M."/>
            <person name="Tulloss R.E."/>
            <person name="Uehling J."/>
            <person name="Grigoriev I.V."/>
            <person name="Vagvolgyi C."/>
            <person name="Papp T."/>
            <person name="Martin F.M."/>
            <person name="Miettinen O."/>
            <person name="Hibbett D.S."/>
            <person name="Nagy L.G."/>
        </authorList>
    </citation>
    <scope>NUCLEOTIDE SEQUENCE [LARGE SCALE GENOMIC DNA]</scope>
    <source>
        <strain evidence="5 6">CBS 962.96</strain>
    </source>
</reference>
<dbReference type="PANTHER" id="PTHR23188:SF12">
    <property type="entry name" value="RNA POLYMERASE II-ASSOCIATED FACTOR 1 HOMOLOG"/>
    <property type="match status" value="1"/>
</dbReference>
<evidence type="ECO:0000313" key="6">
    <source>
        <dbReference type="Proteomes" id="UP000297245"/>
    </source>
</evidence>
<evidence type="ECO:0000256" key="2">
    <source>
        <dbReference type="ARBA" id="ARBA00007560"/>
    </source>
</evidence>
<dbReference type="InterPro" id="IPR007133">
    <property type="entry name" value="RNA_pol_II-assoc_Paf1"/>
</dbReference>
<dbReference type="Pfam" id="PF03985">
    <property type="entry name" value="Paf1"/>
    <property type="match status" value="1"/>
</dbReference>
<keyword evidence="6" id="KW-1185">Reference proteome</keyword>
<dbReference type="Proteomes" id="UP000297245">
    <property type="component" value="Unassembled WGS sequence"/>
</dbReference>
<keyword evidence="3" id="KW-0539">Nucleus</keyword>
<organism evidence="5 6">
    <name type="scientific">Dendrothele bispora (strain CBS 962.96)</name>
    <dbReference type="NCBI Taxonomy" id="1314807"/>
    <lineage>
        <taxon>Eukaryota</taxon>
        <taxon>Fungi</taxon>
        <taxon>Dikarya</taxon>
        <taxon>Basidiomycota</taxon>
        <taxon>Agaricomycotina</taxon>
        <taxon>Agaricomycetes</taxon>
        <taxon>Agaricomycetidae</taxon>
        <taxon>Agaricales</taxon>
        <taxon>Agaricales incertae sedis</taxon>
        <taxon>Dendrothele</taxon>
    </lineage>
</organism>